<dbReference type="InterPro" id="IPR037079">
    <property type="entry name" value="AF2212/PG0164-like_sf"/>
</dbReference>
<sequence>MEIKKPKPFKAEIKIIGINPFVFIPVKTLEYIFKQAGKNKGQLPVIMKIDGHEFKQTLVKYAGDWRLYLNTPMRKAAKKDIGDNAIFEIEFDAEERFIEMNPKLEQALAGNKKAKDIFDSLAPYLQKEIVRYIANLKTDESVEKNVNKAIGFLLGEERFIGRDPL</sequence>
<organism evidence="1 2">
    <name type="scientific">Pedobacter miscanthi</name>
    <dbReference type="NCBI Taxonomy" id="2259170"/>
    <lineage>
        <taxon>Bacteria</taxon>
        <taxon>Pseudomonadati</taxon>
        <taxon>Bacteroidota</taxon>
        <taxon>Sphingobacteriia</taxon>
        <taxon>Sphingobacteriales</taxon>
        <taxon>Sphingobacteriaceae</taxon>
        <taxon>Pedobacter</taxon>
    </lineage>
</organism>
<name>A0A366L6J6_9SPHI</name>
<dbReference type="RefSeq" id="WP_113948281.1">
    <property type="nucleotide sequence ID" value="NZ_QNQU01000005.1"/>
</dbReference>
<keyword evidence="2" id="KW-1185">Reference proteome</keyword>
<dbReference type="SUPFAM" id="SSF141694">
    <property type="entry name" value="AF2212/PG0164-like"/>
    <property type="match status" value="1"/>
</dbReference>
<dbReference type="Gene3D" id="2.40.30.100">
    <property type="entry name" value="AF2212/PG0164-like"/>
    <property type="match status" value="1"/>
</dbReference>
<dbReference type="OrthoDB" id="2243618at2"/>
<gene>
    <name evidence="1" type="ORF">DRW42_07885</name>
</gene>
<dbReference type="InterPro" id="IPR015018">
    <property type="entry name" value="DUF1905"/>
</dbReference>
<evidence type="ECO:0000313" key="1">
    <source>
        <dbReference type="EMBL" id="RBQ09109.1"/>
    </source>
</evidence>
<protein>
    <recommendedName>
        <fullName evidence="3">DUF1905 domain-containing protein</fullName>
    </recommendedName>
</protein>
<reference evidence="1 2" key="1">
    <citation type="submission" date="2018-07" db="EMBL/GenBank/DDBJ databases">
        <title>A draft genome of a endophytic bacteria, a new species of Pedobacter.</title>
        <authorList>
            <person name="Zhang Z.D."/>
            <person name="Chen Z.J."/>
        </authorList>
    </citation>
    <scope>NUCLEOTIDE SEQUENCE [LARGE SCALE GENOMIC DNA]</scope>
    <source>
        <strain evidence="1 2">RS10</strain>
    </source>
</reference>
<dbReference type="EMBL" id="QNQU01000005">
    <property type="protein sequence ID" value="RBQ09109.1"/>
    <property type="molecule type" value="Genomic_DNA"/>
</dbReference>
<comment type="caution">
    <text evidence="1">The sequence shown here is derived from an EMBL/GenBank/DDBJ whole genome shotgun (WGS) entry which is preliminary data.</text>
</comment>
<dbReference type="Pfam" id="PF13376">
    <property type="entry name" value="OmdA"/>
    <property type="match status" value="1"/>
</dbReference>
<evidence type="ECO:0000313" key="2">
    <source>
        <dbReference type="Proteomes" id="UP000252081"/>
    </source>
</evidence>
<evidence type="ECO:0008006" key="3">
    <source>
        <dbReference type="Google" id="ProtNLM"/>
    </source>
</evidence>
<accession>A0A366L6J6</accession>
<dbReference type="Proteomes" id="UP000252081">
    <property type="component" value="Unassembled WGS sequence"/>
</dbReference>
<dbReference type="Pfam" id="PF08922">
    <property type="entry name" value="DUF1905"/>
    <property type="match status" value="1"/>
</dbReference>
<dbReference type="AlphaFoldDB" id="A0A366L6J6"/>
<proteinExistence type="predicted"/>